<evidence type="ECO:0000259" key="1">
    <source>
        <dbReference type="Pfam" id="PF07766"/>
    </source>
</evidence>
<protein>
    <submittedName>
        <fullName evidence="2">LETM1-like protein</fullName>
    </submittedName>
</protein>
<organism evidence="2 3">
    <name type="scientific">Kriegella aquimaris</name>
    <dbReference type="NCBI Taxonomy" id="192904"/>
    <lineage>
        <taxon>Bacteria</taxon>
        <taxon>Pseudomonadati</taxon>
        <taxon>Bacteroidota</taxon>
        <taxon>Flavobacteriia</taxon>
        <taxon>Flavobacteriales</taxon>
        <taxon>Flavobacteriaceae</taxon>
        <taxon>Kriegella</taxon>
    </lineage>
</organism>
<reference evidence="2 3" key="1">
    <citation type="submission" date="2016-10" db="EMBL/GenBank/DDBJ databases">
        <authorList>
            <person name="de Groot N.N."/>
        </authorList>
    </citation>
    <scope>NUCLEOTIDE SEQUENCE [LARGE SCALE GENOMIC DNA]</scope>
    <source>
        <strain evidence="2 3">DSM 19886</strain>
    </source>
</reference>
<gene>
    <name evidence="2" type="ORF">SAMN04488514_103312</name>
</gene>
<dbReference type="OrthoDB" id="1421172at2"/>
<dbReference type="InterPro" id="IPR033122">
    <property type="entry name" value="LETM1-like_RBD"/>
</dbReference>
<dbReference type="AlphaFoldDB" id="A0A1G9NT86"/>
<evidence type="ECO:0000313" key="2">
    <source>
        <dbReference type="EMBL" id="SDL89561.1"/>
    </source>
</evidence>
<accession>A0A1G9NT86</accession>
<dbReference type="NCBIfam" id="NF040639">
    <property type="entry name" value="LETM1_rel_film"/>
    <property type="match status" value="1"/>
</dbReference>
<dbReference type="STRING" id="192904.SAMN04488514_103312"/>
<keyword evidence="3" id="KW-1185">Reference proteome</keyword>
<dbReference type="GO" id="GO:0043022">
    <property type="term" value="F:ribosome binding"/>
    <property type="evidence" value="ECO:0007669"/>
    <property type="project" value="InterPro"/>
</dbReference>
<dbReference type="Proteomes" id="UP000199440">
    <property type="component" value="Unassembled WGS sequence"/>
</dbReference>
<sequence length="397" mass="45795">MNPSSAGWIDKFGFLVKEKKNLFSDFYDLYEELKISGFIYGINVSGPKFIEAQHRPSEDENAKVNLLTALYYTYSFEYPDSNFTDFLESIFKFYNSLEVAKISFLNKLLTGKKTSAQLELLIDSRVYLDDNVISKTFNSIITNSLLFIDVLTFKKYLRGETDIKAYAQNLEYIAINLTYHALNSKEKNRTDERLAQLFASSLTFIDAEHESFDGSYREKLLHNYSRAENQYFLDMACLTVWEDKSLDYKESEFIFGIGKDLNLEKAKISKYLEDVTTFFSLNSKRMPHLKDSNLAVQLYESMAKVVNKLILRNSKRLQKELSESKELVALLSKSTLRDLSAEEKKKVQNQLLDIFKSIPSLAIFMLPGGAVLLPIFIKLIPKLLPSSFDENRVEKDE</sequence>
<feature type="domain" description="Letm1 RBD" evidence="1">
    <location>
        <begin position="339"/>
        <end position="394"/>
    </location>
</feature>
<dbReference type="Pfam" id="PF07766">
    <property type="entry name" value="LETM1_RBD"/>
    <property type="match status" value="1"/>
</dbReference>
<dbReference type="EMBL" id="FNGV01000003">
    <property type="protein sequence ID" value="SDL89561.1"/>
    <property type="molecule type" value="Genomic_DNA"/>
</dbReference>
<dbReference type="RefSeq" id="WP_089887856.1">
    <property type="nucleotide sequence ID" value="NZ_FNGV01000003.1"/>
</dbReference>
<evidence type="ECO:0000313" key="3">
    <source>
        <dbReference type="Proteomes" id="UP000199440"/>
    </source>
</evidence>
<name>A0A1G9NT86_9FLAO</name>
<proteinExistence type="predicted"/>